<evidence type="ECO:0000313" key="1">
    <source>
        <dbReference type="EMBL" id="CEK96414.1"/>
    </source>
</evidence>
<proteinExistence type="predicted"/>
<dbReference type="EMBL" id="HACG01049549">
    <property type="protein sequence ID" value="CEK96414.1"/>
    <property type="molecule type" value="Transcribed_RNA"/>
</dbReference>
<organism evidence="1">
    <name type="scientific">Arion vulgaris</name>
    <dbReference type="NCBI Taxonomy" id="1028688"/>
    <lineage>
        <taxon>Eukaryota</taxon>
        <taxon>Metazoa</taxon>
        <taxon>Spiralia</taxon>
        <taxon>Lophotrochozoa</taxon>
        <taxon>Mollusca</taxon>
        <taxon>Gastropoda</taxon>
        <taxon>Heterobranchia</taxon>
        <taxon>Euthyneura</taxon>
        <taxon>Panpulmonata</taxon>
        <taxon>Eupulmonata</taxon>
        <taxon>Stylommatophora</taxon>
        <taxon>Helicina</taxon>
        <taxon>Arionoidea</taxon>
        <taxon>Arionidae</taxon>
        <taxon>Arion</taxon>
    </lineage>
</organism>
<protein>
    <submittedName>
        <fullName evidence="1">Uncharacterized protein</fullName>
    </submittedName>
</protein>
<name>A0A0B7BT82_9EUPU</name>
<gene>
    <name evidence="1" type="primary">ORF211988</name>
</gene>
<reference evidence="1" key="1">
    <citation type="submission" date="2014-12" db="EMBL/GenBank/DDBJ databases">
        <title>Insight into the proteome of Arion vulgaris.</title>
        <authorList>
            <person name="Aradska J."/>
            <person name="Bulat T."/>
            <person name="Smidak R."/>
            <person name="Sarate P."/>
            <person name="Gangsoo J."/>
            <person name="Sialana F."/>
            <person name="Bilban M."/>
            <person name="Lubec G."/>
        </authorList>
    </citation>
    <scope>NUCLEOTIDE SEQUENCE</scope>
    <source>
        <tissue evidence="1">Skin</tissue>
    </source>
</reference>
<accession>A0A0B7BT82</accession>
<feature type="non-terminal residue" evidence="1">
    <location>
        <position position="57"/>
    </location>
</feature>
<dbReference type="AlphaFoldDB" id="A0A0B7BT82"/>
<sequence length="57" mass="6649">MVYTLCSVYEQQPPSRWSKLYVALMDSNIQGQGYFRSDYISQHIAGDEYAMLLTLCY</sequence>